<dbReference type="AlphaFoldDB" id="A0A7W8XS66"/>
<protein>
    <submittedName>
        <fullName evidence="2">Uncharacterized protein</fullName>
    </submittedName>
</protein>
<comment type="caution">
    <text evidence="2">The sequence shown here is derived from an EMBL/GenBank/DDBJ whole genome shotgun (WGS) entry which is preliminary data.</text>
</comment>
<feature type="region of interest" description="Disordered" evidence="1">
    <location>
        <begin position="42"/>
        <end position="68"/>
    </location>
</feature>
<feature type="compositionally biased region" description="Basic and acidic residues" evidence="1">
    <location>
        <begin position="43"/>
        <end position="52"/>
    </location>
</feature>
<proteinExistence type="predicted"/>
<reference evidence="2 3" key="1">
    <citation type="submission" date="2020-08" db="EMBL/GenBank/DDBJ databases">
        <title>Genomic Encyclopedia of Type Strains, Phase IV (KMG-V): Genome sequencing to study the core and pangenomes of soil and plant-associated prokaryotes.</title>
        <authorList>
            <person name="Whitman W."/>
        </authorList>
    </citation>
    <scope>NUCLEOTIDE SEQUENCE [LARGE SCALE GENOMIC DNA]</scope>
    <source>
        <strain evidence="2 3">SEMIA 4064</strain>
    </source>
</reference>
<accession>A0A7W8XS66</accession>
<gene>
    <name evidence="2" type="ORF">GGD50_003242</name>
</gene>
<name>A0A7W8XS66_9HYPH</name>
<evidence type="ECO:0000313" key="2">
    <source>
        <dbReference type="EMBL" id="MBB5574615.1"/>
    </source>
</evidence>
<organism evidence="2 3">
    <name type="scientific">Rhizobium paranaense</name>
    <dbReference type="NCBI Taxonomy" id="1650438"/>
    <lineage>
        <taxon>Bacteria</taxon>
        <taxon>Pseudomonadati</taxon>
        <taxon>Pseudomonadota</taxon>
        <taxon>Alphaproteobacteria</taxon>
        <taxon>Hyphomicrobiales</taxon>
        <taxon>Rhizobiaceae</taxon>
        <taxon>Rhizobium/Agrobacterium group</taxon>
        <taxon>Rhizobium</taxon>
    </lineage>
</organism>
<sequence>MGSKTITCATCEQNPCAKFACGIKGKGKYRGGAHGCMTGTPETKGDELDSHHMPAKSKSPLNPNVGPAIQMEKSDHALTASYGGNVNGESYAPQTALLAEGQTMQAIYLDVLDVKAVAKAIGDPSKYDEAIAQMMVYARCLQENGIIR</sequence>
<dbReference type="EMBL" id="JACHBI010000005">
    <property type="protein sequence ID" value="MBB5574615.1"/>
    <property type="molecule type" value="Genomic_DNA"/>
</dbReference>
<evidence type="ECO:0000256" key="1">
    <source>
        <dbReference type="SAM" id="MobiDB-lite"/>
    </source>
</evidence>
<dbReference type="Proteomes" id="UP000549882">
    <property type="component" value="Unassembled WGS sequence"/>
</dbReference>
<evidence type="ECO:0000313" key="3">
    <source>
        <dbReference type="Proteomes" id="UP000549882"/>
    </source>
</evidence>
<keyword evidence="3" id="KW-1185">Reference proteome</keyword>